<dbReference type="InterPro" id="IPR027417">
    <property type="entry name" value="P-loop_NTPase"/>
</dbReference>
<dbReference type="eggNOG" id="COG1136">
    <property type="taxonomic scope" value="Bacteria"/>
</dbReference>
<evidence type="ECO:0000313" key="5">
    <source>
        <dbReference type="Proteomes" id="UP000004691"/>
    </source>
</evidence>
<keyword evidence="1" id="KW-0547">Nucleotide-binding</keyword>
<dbReference type="GO" id="GO:0005524">
    <property type="term" value="F:ATP binding"/>
    <property type="evidence" value="ECO:0007669"/>
    <property type="project" value="UniProtKB-KW"/>
</dbReference>
<dbReference type="PANTHER" id="PTHR24220:SF86">
    <property type="entry name" value="ABC TRANSPORTER ABCH.1"/>
    <property type="match status" value="1"/>
</dbReference>
<dbReference type="PROSITE" id="PS50893">
    <property type="entry name" value="ABC_TRANSPORTER_2"/>
    <property type="match status" value="1"/>
</dbReference>
<organism evidence="4 5">
    <name type="scientific">Saccharomonospora xinjiangensis XJ-54</name>
    <dbReference type="NCBI Taxonomy" id="882086"/>
    <lineage>
        <taxon>Bacteria</taxon>
        <taxon>Bacillati</taxon>
        <taxon>Actinomycetota</taxon>
        <taxon>Actinomycetes</taxon>
        <taxon>Pseudonocardiales</taxon>
        <taxon>Pseudonocardiaceae</taxon>
        <taxon>Saccharomonospora</taxon>
    </lineage>
</organism>
<protein>
    <submittedName>
        <fullName evidence="4">ABC-type antimicrobial peptide transport system, ATPase component</fullName>
    </submittedName>
</protein>
<dbReference type="RefSeq" id="WP_006240478.1">
    <property type="nucleotide sequence ID" value="NZ_JH636049.1"/>
</dbReference>
<evidence type="ECO:0000313" key="4">
    <source>
        <dbReference type="EMBL" id="EID56244.1"/>
    </source>
</evidence>
<dbReference type="InterPro" id="IPR003593">
    <property type="entry name" value="AAA+_ATPase"/>
</dbReference>
<dbReference type="PROSITE" id="PS00211">
    <property type="entry name" value="ABC_TRANSPORTER_1"/>
    <property type="match status" value="1"/>
</dbReference>
<keyword evidence="2" id="KW-0067">ATP-binding</keyword>
<dbReference type="GO" id="GO:0005886">
    <property type="term" value="C:plasma membrane"/>
    <property type="evidence" value="ECO:0007669"/>
    <property type="project" value="TreeGrafter"/>
</dbReference>
<dbReference type="Proteomes" id="UP000004691">
    <property type="component" value="Unassembled WGS sequence"/>
</dbReference>
<dbReference type="EMBL" id="JH636049">
    <property type="protein sequence ID" value="EID56244.1"/>
    <property type="molecule type" value="Genomic_DNA"/>
</dbReference>
<gene>
    <name evidence="4" type="ORF">SacxiDRAFT_4054</name>
</gene>
<dbReference type="OrthoDB" id="5181363at2"/>
<dbReference type="SUPFAM" id="SSF52540">
    <property type="entry name" value="P-loop containing nucleoside triphosphate hydrolases"/>
    <property type="match status" value="1"/>
</dbReference>
<dbReference type="InterPro" id="IPR003439">
    <property type="entry name" value="ABC_transporter-like_ATP-bd"/>
</dbReference>
<evidence type="ECO:0000256" key="1">
    <source>
        <dbReference type="ARBA" id="ARBA00022741"/>
    </source>
</evidence>
<dbReference type="InterPro" id="IPR015854">
    <property type="entry name" value="ABC_transpr_LolD-like"/>
</dbReference>
<dbReference type="HOGENOM" id="CLU_000604_1_22_11"/>
<sequence length="241" mass="25821">MTDTSIYELDAVGVDYPLPAGRDKAGQEAVTGLRDINLTIPSSGLTVLAGPSGSGKSTLLRVLSLFQTPTRGRVSFRGTPVGASPRLRRSLRRESISLVFQTPIENLIPHLSVADNLHAAAQSANRRCDPEALLDRLGLGGAGRLRIATLSGGQQQRLAFACALARDTPVVLADEPTSQLDDTSAGHVLDAIEVLRSEGVAVVAASHDARLIERGTRVIRLHRGQLRTEPRTEPRTEEDSR</sequence>
<dbReference type="SMART" id="SM00382">
    <property type="entry name" value="AAA"/>
    <property type="match status" value="1"/>
</dbReference>
<feature type="domain" description="ABC transporter" evidence="3">
    <location>
        <begin position="9"/>
        <end position="241"/>
    </location>
</feature>
<dbReference type="GO" id="GO:0022857">
    <property type="term" value="F:transmembrane transporter activity"/>
    <property type="evidence" value="ECO:0007669"/>
    <property type="project" value="TreeGrafter"/>
</dbReference>
<dbReference type="InterPro" id="IPR017871">
    <property type="entry name" value="ABC_transporter-like_CS"/>
</dbReference>
<dbReference type="GO" id="GO:0016887">
    <property type="term" value="F:ATP hydrolysis activity"/>
    <property type="evidence" value="ECO:0007669"/>
    <property type="project" value="InterPro"/>
</dbReference>
<dbReference type="STRING" id="882086.SacxiDRAFT_4054"/>
<dbReference type="Gene3D" id="3.40.50.300">
    <property type="entry name" value="P-loop containing nucleotide triphosphate hydrolases"/>
    <property type="match status" value="1"/>
</dbReference>
<dbReference type="Pfam" id="PF00005">
    <property type="entry name" value="ABC_tran"/>
    <property type="match status" value="1"/>
</dbReference>
<accession>I0V7Z1</accession>
<dbReference type="PANTHER" id="PTHR24220">
    <property type="entry name" value="IMPORT ATP-BINDING PROTEIN"/>
    <property type="match status" value="1"/>
</dbReference>
<dbReference type="AlphaFoldDB" id="I0V7Z1"/>
<name>I0V7Z1_9PSEU</name>
<reference evidence="4 5" key="1">
    <citation type="submission" date="2012-01" db="EMBL/GenBank/DDBJ databases">
        <title>Improved High-Quality Draft sequence of Saccharomonospora xinjiangensis XJ-54.</title>
        <authorList>
            <consortium name="US DOE Joint Genome Institute"/>
            <person name="Lucas S."/>
            <person name="Han J."/>
            <person name="Lapidus A."/>
            <person name="Cheng J.-F."/>
            <person name="Goodwin L."/>
            <person name="Pitluck S."/>
            <person name="Peters L."/>
            <person name="Mikhailova N."/>
            <person name="Teshima H."/>
            <person name="Detter J.C."/>
            <person name="Han C."/>
            <person name="Tapia R."/>
            <person name="Land M."/>
            <person name="Hauser L."/>
            <person name="Kyrpides N."/>
            <person name="Ivanova N."/>
            <person name="Pagani I."/>
            <person name="Brambilla E.-M."/>
            <person name="Klenk H.-P."/>
            <person name="Woyke T."/>
        </authorList>
    </citation>
    <scope>NUCLEOTIDE SEQUENCE [LARGE SCALE GENOMIC DNA]</scope>
    <source>
        <strain evidence="4 5">XJ-54</strain>
    </source>
</reference>
<proteinExistence type="predicted"/>
<keyword evidence="5" id="KW-1185">Reference proteome</keyword>
<evidence type="ECO:0000259" key="3">
    <source>
        <dbReference type="PROSITE" id="PS50893"/>
    </source>
</evidence>
<evidence type="ECO:0000256" key="2">
    <source>
        <dbReference type="ARBA" id="ARBA00022840"/>
    </source>
</evidence>